<name>A0ABY9XVX2_9FLAO</name>
<evidence type="ECO:0000313" key="3">
    <source>
        <dbReference type="EMBL" id="WNH09794.1"/>
    </source>
</evidence>
<accession>A0ABY9XVX2</accession>
<evidence type="ECO:0000259" key="2">
    <source>
        <dbReference type="Pfam" id="PF09822"/>
    </source>
</evidence>
<dbReference type="EMBL" id="CP134537">
    <property type="protein sequence ID" value="WNH09794.1"/>
    <property type="molecule type" value="Genomic_DNA"/>
</dbReference>
<keyword evidence="1" id="KW-1133">Transmembrane helix</keyword>
<evidence type="ECO:0000313" key="4">
    <source>
        <dbReference type="Proteomes" id="UP001302806"/>
    </source>
</evidence>
<keyword evidence="1" id="KW-0812">Transmembrane</keyword>
<gene>
    <name evidence="3" type="ORF">RHP51_03520</name>
</gene>
<dbReference type="InterPro" id="IPR019196">
    <property type="entry name" value="ABC_transp_unknown"/>
</dbReference>
<sequence length="196" mass="22426">MVKFDFANQIDTLKSTITKTILLETAPLTKLEGTPREINLQVVTQEPNPALFNKGKQTLAVLLEGEFNSVYSNRVKPFNLKAVQKKSVPTKMIIIADGDVIKNDVVRNKPQELGFDRWTGKTYGNKEFLLNAVNYLLDDDGLINIRSKEITVAFLNRQEITDQKTKWQFVNTTLPLILLGLFGIIFNYFRKKKYAR</sequence>
<dbReference type="Proteomes" id="UP001302806">
    <property type="component" value="Chromosome"/>
</dbReference>
<feature type="transmembrane region" description="Helical" evidence="1">
    <location>
        <begin position="167"/>
        <end position="189"/>
    </location>
</feature>
<reference evidence="3 4" key="1">
    <citation type="submission" date="2023-09" db="EMBL/GenBank/DDBJ databases">
        <title>Thalassobella suaedae gen. nov., sp. nov., a marine bacterium of the family Flavobacteriaceae isolated from a halophyte Suaeda japonica.</title>
        <authorList>
            <person name="Lee S.Y."/>
            <person name="Hwang C.Y."/>
        </authorList>
    </citation>
    <scope>NUCLEOTIDE SEQUENCE [LARGE SCALE GENOMIC DNA]</scope>
    <source>
        <strain evidence="3 4">HL-DH14</strain>
    </source>
</reference>
<dbReference type="RefSeq" id="WP_415866177.1">
    <property type="nucleotide sequence ID" value="NZ_CP134537.1"/>
</dbReference>
<proteinExistence type="predicted"/>
<organism evidence="3 4">
    <name type="scientific">Thalassobellus suaedae</name>
    <dbReference type="NCBI Taxonomy" id="3074124"/>
    <lineage>
        <taxon>Bacteria</taxon>
        <taxon>Pseudomonadati</taxon>
        <taxon>Bacteroidota</taxon>
        <taxon>Flavobacteriia</taxon>
        <taxon>Flavobacteriales</taxon>
        <taxon>Flavobacteriaceae</taxon>
        <taxon>Thalassobellus</taxon>
    </lineage>
</organism>
<keyword evidence="1" id="KW-0472">Membrane</keyword>
<protein>
    <recommendedName>
        <fullName evidence="2">ABC-type uncharacterized transport system domain-containing protein</fullName>
    </recommendedName>
</protein>
<evidence type="ECO:0000256" key="1">
    <source>
        <dbReference type="SAM" id="Phobius"/>
    </source>
</evidence>
<dbReference type="Pfam" id="PF09822">
    <property type="entry name" value="ABC_transp_aux"/>
    <property type="match status" value="1"/>
</dbReference>
<feature type="domain" description="ABC-type uncharacterised transport system" evidence="2">
    <location>
        <begin position="2"/>
        <end position="132"/>
    </location>
</feature>